<dbReference type="PRINTS" id="PR00411">
    <property type="entry name" value="PNDRDTASEI"/>
</dbReference>
<evidence type="ECO:0000256" key="1">
    <source>
        <dbReference type="ARBA" id="ARBA00001974"/>
    </source>
</evidence>
<dbReference type="STRING" id="490829.SAMN05421850_10249"/>
<evidence type="ECO:0000256" key="3">
    <source>
        <dbReference type="ARBA" id="ARBA00022827"/>
    </source>
</evidence>
<dbReference type="GO" id="GO:0008202">
    <property type="term" value="P:steroid metabolic process"/>
    <property type="evidence" value="ECO:0007669"/>
    <property type="project" value="UniProtKB-ARBA"/>
</dbReference>
<dbReference type="InterPro" id="IPR036188">
    <property type="entry name" value="FAD/NAD-bd_sf"/>
</dbReference>
<dbReference type="SUPFAM" id="SSF56425">
    <property type="entry name" value="Succinate dehydrogenase/fumarate reductase flavoprotein, catalytic domain"/>
    <property type="match status" value="1"/>
</dbReference>
<dbReference type="SUPFAM" id="SSF51905">
    <property type="entry name" value="FAD/NAD(P)-binding domain"/>
    <property type="match status" value="1"/>
</dbReference>
<dbReference type="InterPro" id="IPR027477">
    <property type="entry name" value="Succ_DH/fumarate_Rdtase_cat_sf"/>
</dbReference>
<dbReference type="PANTHER" id="PTHR43400:SF10">
    <property type="entry name" value="3-OXOSTEROID 1-DEHYDROGENASE"/>
    <property type="match status" value="1"/>
</dbReference>
<proteinExistence type="predicted"/>
<dbReference type="PANTHER" id="PTHR43400">
    <property type="entry name" value="FUMARATE REDUCTASE"/>
    <property type="match status" value="1"/>
</dbReference>
<organism evidence="6 7">
    <name type="scientific">Lutimaribacter saemankumensis</name>
    <dbReference type="NCBI Taxonomy" id="490829"/>
    <lineage>
        <taxon>Bacteria</taxon>
        <taxon>Pseudomonadati</taxon>
        <taxon>Pseudomonadota</taxon>
        <taxon>Alphaproteobacteria</taxon>
        <taxon>Rhodobacterales</taxon>
        <taxon>Roseobacteraceae</taxon>
        <taxon>Lutimaribacter</taxon>
    </lineage>
</organism>
<comment type="cofactor">
    <cofactor evidence="1">
        <name>FAD</name>
        <dbReference type="ChEBI" id="CHEBI:57692"/>
    </cofactor>
</comment>
<sequence>MTVLAPPDSFDIDVETLIVGGGAAGMVAALAAHEAGQHVLVVEADAVPQGSTALSAGLIPAAGTTLQRDAGIEDTAAIFAADIQAKAKGENDQALVDAMASTSARVIDWLTQTHGLPFSVVTDFDYPGHSRRRMHGLPSRAGRDLIDALRGAVEAAGIDVICERRADALYAEGMHIAGARLVRPDGAEETVGCRRMILACNGYGGNREMVAEHMPAIRDALWFGHDGNKGDAVTWGAELGAEARHLGAYQGHGNVAHPHGILISWAVIMEGGVQVNQSGNRFWNESQGYSEAARAVMAQPGGTAWAIFDERIAAIARQFEDFKEAERQGAIRWGDTVEALASDTGLPADALASTLADIPDNGTDAFGRRFGANRLAPPYAAVKVTGALFHTQGGLVVDPATARVCHRDGTLFPNLSAVGGAACGVSGSGDAGYLSGNGLLAAVTLGYLAGRDAG</sequence>
<dbReference type="AlphaFoldDB" id="A0A1G8J8J0"/>
<evidence type="ECO:0000259" key="5">
    <source>
        <dbReference type="Pfam" id="PF00890"/>
    </source>
</evidence>
<dbReference type="OrthoDB" id="3178130at2"/>
<dbReference type="Gene3D" id="3.50.50.60">
    <property type="entry name" value="FAD/NAD(P)-binding domain"/>
    <property type="match status" value="1"/>
</dbReference>
<name>A0A1G8J8J0_9RHOB</name>
<reference evidence="6 7" key="1">
    <citation type="submission" date="2016-10" db="EMBL/GenBank/DDBJ databases">
        <authorList>
            <person name="de Groot N.N."/>
        </authorList>
    </citation>
    <scope>NUCLEOTIDE SEQUENCE [LARGE SCALE GENOMIC DNA]</scope>
    <source>
        <strain evidence="6 7">DSM 28010</strain>
    </source>
</reference>
<evidence type="ECO:0000313" key="7">
    <source>
        <dbReference type="Proteomes" id="UP000199340"/>
    </source>
</evidence>
<evidence type="ECO:0000313" key="6">
    <source>
        <dbReference type="EMBL" id="SDI27574.1"/>
    </source>
</evidence>
<dbReference type="InterPro" id="IPR050315">
    <property type="entry name" value="FAD-oxidoreductase_2"/>
</dbReference>
<evidence type="ECO:0000256" key="4">
    <source>
        <dbReference type="ARBA" id="ARBA00023002"/>
    </source>
</evidence>
<dbReference type="GO" id="GO:0016491">
    <property type="term" value="F:oxidoreductase activity"/>
    <property type="evidence" value="ECO:0007669"/>
    <property type="project" value="UniProtKB-KW"/>
</dbReference>
<keyword evidence="2" id="KW-0285">Flavoprotein</keyword>
<dbReference type="EMBL" id="FNEB01000002">
    <property type="protein sequence ID" value="SDI27574.1"/>
    <property type="molecule type" value="Genomic_DNA"/>
</dbReference>
<keyword evidence="3" id="KW-0274">FAD</keyword>
<keyword evidence="4" id="KW-0560">Oxidoreductase</keyword>
<keyword evidence="7" id="KW-1185">Reference proteome</keyword>
<accession>A0A1G8J8J0</accession>
<dbReference type="RefSeq" id="WP_090027189.1">
    <property type="nucleotide sequence ID" value="NZ_FNEB01000002.1"/>
</dbReference>
<dbReference type="Gene3D" id="3.90.700.10">
    <property type="entry name" value="Succinate dehydrogenase/fumarate reductase flavoprotein, catalytic domain"/>
    <property type="match status" value="1"/>
</dbReference>
<feature type="domain" description="FAD-dependent oxidoreductase 2 FAD-binding" evidence="5">
    <location>
        <begin position="16"/>
        <end position="427"/>
    </location>
</feature>
<protein>
    <submittedName>
        <fullName evidence="6">Fumarate reductase flavoprotein subunit</fullName>
    </submittedName>
</protein>
<dbReference type="InterPro" id="IPR003953">
    <property type="entry name" value="FAD-dep_OxRdtase_2_FAD-bd"/>
</dbReference>
<evidence type="ECO:0000256" key="2">
    <source>
        <dbReference type="ARBA" id="ARBA00022630"/>
    </source>
</evidence>
<gene>
    <name evidence="6" type="ORF">SAMN05421850_10249</name>
</gene>
<dbReference type="Proteomes" id="UP000199340">
    <property type="component" value="Unassembled WGS sequence"/>
</dbReference>
<dbReference type="Pfam" id="PF00890">
    <property type="entry name" value="FAD_binding_2"/>
    <property type="match status" value="1"/>
</dbReference>